<evidence type="ECO:0000313" key="1">
    <source>
        <dbReference type="EMBL" id="GBN20014.1"/>
    </source>
</evidence>
<proteinExistence type="predicted"/>
<dbReference type="Proteomes" id="UP000499080">
    <property type="component" value="Unassembled WGS sequence"/>
</dbReference>
<protein>
    <submittedName>
        <fullName evidence="1">Uncharacterized protein</fullName>
    </submittedName>
</protein>
<reference evidence="1 2" key="1">
    <citation type="journal article" date="2019" name="Sci. Rep.">
        <title>Orb-weaving spider Araneus ventricosus genome elucidates the spidroin gene catalogue.</title>
        <authorList>
            <person name="Kono N."/>
            <person name="Nakamura H."/>
            <person name="Ohtoshi R."/>
            <person name="Moran D.A.P."/>
            <person name="Shinohara A."/>
            <person name="Yoshida Y."/>
            <person name="Fujiwara M."/>
            <person name="Mori M."/>
            <person name="Tomita M."/>
            <person name="Arakawa K."/>
        </authorList>
    </citation>
    <scope>NUCLEOTIDE SEQUENCE [LARGE SCALE GENOMIC DNA]</scope>
</reference>
<organism evidence="1 2">
    <name type="scientific">Araneus ventricosus</name>
    <name type="common">Orbweaver spider</name>
    <name type="synonym">Epeira ventricosa</name>
    <dbReference type="NCBI Taxonomy" id="182803"/>
    <lineage>
        <taxon>Eukaryota</taxon>
        <taxon>Metazoa</taxon>
        <taxon>Ecdysozoa</taxon>
        <taxon>Arthropoda</taxon>
        <taxon>Chelicerata</taxon>
        <taxon>Arachnida</taxon>
        <taxon>Araneae</taxon>
        <taxon>Araneomorphae</taxon>
        <taxon>Entelegynae</taxon>
        <taxon>Araneoidea</taxon>
        <taxon>Araneidae</taxon>
        <taxon>Araneus</taxon>
    </lineage>
</organism>
<gene>
    <name evidence="1" type="ORF">AVEN_121095_1</name>
</gene>
<keyword evidence="2" id="KW-1185">Reference proteome</keyword>
<dbReference type="EMBL" id="BGPR01006555">
    <property type="protein sequence ID" value="GBN20014.1"/>
    <property type="molecule type" value="Genomic_DNA"/>
</dbReference>
<name>A0A4Y2M0A1_ARAVE</name>
<evidence type="ECO:0000313" key="2">
    <source>
        <dbReference type="Proteomes" id="UP000499080"/>
    </source>
</evidence>
<accession>A0A4Y2M0A1</accession>
<sequence>MEPGRHLFPVRQLLWKSAQEILQLVLCFNATLLYHQYQHHVYNFSPLLILPEPEKDPDPELGSLAFKTPPIWKGNPELWLMQLESQFVTA</sequence>
<comment type="caution">
    <text evidence="1">The sequence shown here is derived from an EMBL/GenBank/DDBJ whole genome shotgun (WGS) entry which is preliminary data.</text>
</comment>
<dbReference type="AlphaFoldDB" id="A0A4Y2M0A1"/>